<dbReference type="SUPFAM" id="SSF55781">
    <property type="entry name" value="GAF domain-like"/>
    <property type="match status" value="1"/>
</dbReference>
<dbReference type="SMART" id="SM01012">
    <property type="entry name" value="ANTAR"/>
    <property type="match status" value="1"/>
</dbReference>
<dbReference type="InterPro" id="IPR036388">
    <property type="entry name" value="WH-like_DNA-bd_sf"/>
</dbReference>
<dbReference type="Gene3D" id="3.30.450.40">
    <property type="match status" value="1"/>
</dbReference>
<reference evidence="6 7" key="1">
    <citation type="submission" date="2024-09" db="EMBL/GenBank/DDBJ databases">
        <authorList>
            <person name="Sun Q."/>
            <person name="Mori K."/>
        </authorList>
    </citation>
    <scope>NUCLEOTIDE SEQUENCE [LARGE SCALE GENOMIC DNA]</scope>
    <source>
        <strain evidence="6 7">CCM 8654</strain>
    </source>
</reference>
<keyword evidence="2" id="KW-0418">Kinase</keyword>
<dbReference type="Pfam" id="PF13185">
    <property type="entry name" value="GAF_2"/>
    <property type="match status" value="1"/>
</dbReference>
<dbReference type="Proteomes" id="UP001589698">
    <property type="component" value="Unassembled WGS sequence"/>
</dbReference>
<evidence type="ECO:0000259" key="5">
    <source>
        <dbReference type="PROSITE" id="PS50921"/>
    </source>
</evidence>
<evidence type="ECO:0000313" key="6">
    <source>
        <dbReference type="EMBL" id="MFC0223974.1"/>
    </source>
</evidence>
<proteinExistence type="predicted"/>
<keyword evidence="3" id="KW-0805">Transcription regulation</keyword>
<dbReference type="InterPro" id="IPR029016">
    <property type="entry name" value="GAF-like_dom_sf"/>
</dbReference>
<dbReference type="SUPFAM" id="SSF52172">
    <property type="entry name" value="CheY-like"/>
    <property type="match status" value="1"/>
</dbReference>
<evidence type="ECO:0000313" key="7">
    <source>
        <dbReference type="Proteomes" id="UP001589698"/>
    </source>
</evidence>
<organism evidence="6 7">
    <name type="scientific">Nocardioides zeicaulis</name>
    <dbReference type="NCBI Taxonomy" id="1776857"/>
    <lineage>
        <taxon>Bacteria</taxon>
        <taxon>Bacillati</taxon>
        <taxon>Actinomycetota</taxon>
        <taxon>Actinomycetes</taxon>
        <taxon>Propionibacteriales</taxon>
        <taxon>Nocardioidaceae</taxon>
        <taxon>Nocardioides</taxon>
    </lineage>
</organism>
<evidence type="ECO:0000256" key="4">
    <source>
        <dbReference type="ARBA" id="ARBA00023163"/>
    </source>
</evidence>
<sequence>MDSLDFNGRLADAARAMSGSRDSGETLQQIAEAAVDLIGPCDIAGVCVLRDGEHDSCAHTHSHLQPLDDLQRELGEGPSVSTLTTRDVIYVPDLTDRDPWPAWGPAAAERSGMRSYLGYRLFTDTSSVGTLNLYASGPDAFSAQDRLDAMVLAAHAAVALSSTVRHEQMHTALSSRQLIGEATGILRARFDLTSEQAFNVLKRISSHHNVKLFSVAEHVVSTGSLPPEA</sequence>
<dbReference type="EMBL" id="JBHLXH010000002">
    <property type="protein sequence ID" value="MFC0223974.1"/>
    <property type="molecule type" value="Genomic_DNA"/>
</dbReference>
<evidence type="ECO:0000256" key="1">
    <source>
        <dbReference type="ARBA" id="ARBA00022679"/>
    </source>
</evidence>
<protein>
    <submittedName>
        <fullName evidence="6">ANTAR domain-containing protein</fullName>
    </submittedName>
</protein>
<dbReference type="InterPro" id="IPR012074">
    <property type="entry name" value="GAF_ANTAR"/>
</dbReference>
<dbReference type="InterPro" id="IPR011006">
    <property type="entry name" value="CheY-like_superfamily"/>
</dbReference>
<dbReference type="SMART" id="SM00065">
    <property type="entry name" value="GAF"/>
    <property type="match status" value="1"/>
</dbReference>
<gene>
    <name evidence="6" type="ORF">ACFFJG_15920</name>
</gene>
<dbReference type="InterPro" id="IPR003018">
    <property type="entry name" value="GAF"/>
</dbReference>
<evidence type="ECO:0000256" key="3">
    <source>
        <dbReference type="ARBA" id="ARBA00023015"/>
    </source>
</evidence>
<name>A0ABV6E4R1_9ACTN</name>
<dbReference type="PROSITE" id="PS50921">
    <property type="entry name" value="ANTAR"/>
    <property type="match status" value="1"/>
</dbReference>
<dbReference type="Pfam" id="PF03861">
    <property type="entry name" value="ANTAR"/>
    <property type="match status" value="1"/>
</dbReference>
<keyword evidence="7" id="KW-1185">Reference proteome</keyword>
<keyword evidence="1" id="KW-0808">Transferase</keyword>
<feature type="domain" description="ANTAR" evidence="5">
    <location>
        <begin position="159"/>
        <end position="220"/>
    </location>
</feature>
<comment type="caution">
    <text evidence="6">The sequence shown here is derived from an EMBL/GenBank/DDBJ whole genome shotgun (WGS) entry which is preliminary data.</text>
</comment>
<accession>A0ABV6E4R1</accession>
<dbReference type="Gene3D" id="1.10.10.10">
    <property type="entry name" value="Winged helix-like DNA-binding domain superfamily/Winged helix DNA-binding domain"/>
    <property type="match status" value="1"/>
</dbReference>
<keyword evidence="4" id="KW-0804">Transcription</keyword>
<dbReference type="RefSeq" id="WP_378519766.1">
    <property type="nucleotide sequence ID" value="NZ_CBCSDI010000046.1"/>
</dbReference>
<dbReference type="PIRSF" id="PIRSF036625">
    <property type="entry name" value="GAF_ANTAR"/>
    <property type="match status" value="1"/>
</dbReference>
<dbReference type="InterPro" id="IPR005561">
    <property type="entry name" value="ANTAR"/>
</dbReference>
<evidence type="ECO:0000256" key="2">
    <source>
        <dbReference type="ARBA" id="ARBA00022777"/>
    </source>
</evidence>